<evidence type="ECO:0000313" key="3">
    <source>
        <dbReference type="Proteomes" id="UP000076727"/>
    </source>
</evidence>
<sequence>MLWSWRSPRTYAMLSDSSDDGDHAARVAIRPSPIYYLLAIVCVFCAIINTVLFVRLPAALGLPGEKAAASINIADLRRPSQYIQLDFVERPSPPHHREFDNHPILVSIIDSQHPQKVGEVDARRYMSHNGMISPAERHVIVTDTMSTVIQFRAIDYGMELCEIHVHLPPLFTGPSTEAEEPSVVATLYRLNSTRALDERKMSFASRPPRLFKVDDITITPWHYRFSCTSEEVLTFELSHPSFDGAEGTHIEWWQDDDRLQVKPALFMKQHSTK</sequence>
<feature type="transmembrane region" description="Helical" evidence="1">
    <location>
        <begin position="34"/>
        <end position="54"/>
    </location>
</feature>
<dbReference type="EMBL" id="KV429065">
    <property type="protein sequence ID" value="KZT68641.1"/>
    <property type="molecule type" value="Genomic_DNA"/>
</dbReference>
<keyword evidence="3" id="KW-1185">Reference proteome</keyword>
<accession>A0A165PUL9</accession>
<name>A0A165PUL9_9APHY</name>
<organism evidence="2 3">
    <name type="scientific">Daedalea quercina L-15889</name>
    <dbReference type="NCBI Taxonomy" id="1314783"/>
    <lineage>
        <taxon>Eukaryota</taxon>
        <taxon>Fungi</taxon>
        <taxon>Dikarya</taxon>
        <taxon>Basidiomycota</taxon>
        <taxon>Agaricomycotina</taxon>
        <taxon>Agaricomycetes</taxon>
        <taxon>Polyporales</taxon>
        <taxon>Fomitopsis</taxon>
    </lineage>
</organism>
<keyword evidence="1" id="KW-0472">Membrane</keyword>
<evidence type="ECO:0008006" key="4">
    <source>
        <dbReference type="Google" id="ProtNLM"/>
    </source>
</evidence>
<evidence type="ECO:0000256" key="1">
    <source>
        <dbReference type="SAM" id="Phobius"/>
    </source>
</evidence>
<dbReference type="AlphaFoldDB" id="A0A165PUL9"/>
<protein>
    <recommendedName>
        <fullName evidence="4">Ubiquitin 3 binding protein But2 C-terminal domain-containing protein</fullName>
    </recommendedName>
</protein>
<evidence type="ECO:0000313" key="2">
    <source>
        <dbReference type="EMBL" id="KZT68641.1"/>
    </source>
</evidence>
<gene>
    <name evidence="2" type="ORF">DAEQUDRAFT_692312</name>
</gene>
<dbReference type="OrthoDB" id="3350619at2759"/>
<reference evidence="2 3" key="1">
    <citation type="journal article" date="2016" name="Mol. Biol. Evol.">
        <title>Comparative Genomics of Early-Diverging Mushroom-Forming Fungi Provides Insights into the Origins of Lignocellulose Decay Capabilities.</title>
        <authorList>
            <person name="Nagy L.G."/>
            <person name="Riley R."/>
            <person name="Tritt A."/>
            <person name="Adam C."/>
            <person name="Daum C."/>
            <person name="Floudas D."/>
            <person name="Sun H."/>
            <person name="Yadav J.S."/>
            <person name="Pangilinan J."/>
            <person name="Larsson K.H."/>
            <person name="Matsuura K."/>
            <person name="Barry K."/>
            <person name="Labutti K."/>
            <person name="Kuo R."/>
            <person name="Ohm R.A."/>
            <person name="Bhattacharya S.S."/>
            <person name="Shirouzu T."/>
            <person name="Yoshinaga Y."/>
            <person name="Martin F.M."/>
            <person name="Grigoriev I.V."/>
            <person name="Hibbett D.S."/>
        </authorList>
    </citation>
    <scope>NUCLEOTIDE SEQUENCE [LARGE SCALE GENOMIC DNA]</scope>
    <source>
        <strain evidence="2 3">L-15889</strain>
    </source>
</reference>
<dbReference type="Proteomes" id="UP000076727">
    <property type="component" value="Unassembled WGS sequence"/>
</dbReference>
<proteinExistence type="predicted"/>
<keyword evidence="1" id="KW-0812">Transmembrane</keyword>
<keyword evidence="1" id="KW-1133">Transmembrane helix</keyword>